<dbReference type="PATRIC" id="fig|1215343.11.peg.979"/>
<organism evidence="1 2">
    <name type="scientific">Liberibacter crescens (strain BT-1)</name>
    <dbReference type="NCBI Taxonomy" id="1215343"/>
    <lineage>
        <taxon>Bacteria</taxon>
        <taxon>Pseudomonadati</taxon>
        <taxon>Pseudomonadota</taxon>
        <taxon>Alphaproteobacteria</taxon>
        <taxon>Hyphomicrobiales</taxon>
        <taxon>Rhizobiaceae</taxon>
        <taxon>Liberibacter</taxon>
    </lineage>
</organism>
<accession>L0ETS6</accession>
<dbReference type="KEGG" id="lcc:B488_09520"/>
<dbReference type="RefSeq" id="WP_015273369.1">
    <property type="nucleotide sequence ID" value="NC_019907.1"/>
</dbReference>
<name>L0ETS6_LIBCB</name>
<gene>
    <name evidence="1" type="ordered locus">B488_09520</name>
</gene>
<dbReference type="AlphaFoldDB" id="L0ETS6"/>
<evidence type="ECO:0000313" key="1">
    <source>
        <dbReference type="EMBL" id="AGA64944.1"/>
    </source>
</evidence>
<reference evidence="1 2" key="1">
    <citation type="journal article" date="2012" name="Stand. Genomic Sci.">
        <title>Complete genome sequence of Liberibacter crescens BT-1.</title>
        <authorList>
            <person name="Leonard M.T."/>
            <person name="Fagen J.R."/>
            <person name="Davis-Richardson A.G."/>
            <person name="Davis M.J."/>
            <person name="Triplett E.W."/>
        </authorList>
    </citation>
    <scope>NUCLEOTIDE SEQUENCE [LARGE SCALE GENOMIC DNA]</scope>
    <source>
        <strain evidence="1 2">BT-1</strain>
    </source>
</reference>
<dbReference type="eggNOG" id="ENOG50332YW">
    <property type="taxonomic scope" value="Bacteria"/>
</dbReference>
<protein>
    <submittedName>
        <fullName evidence="1">Uncharacterized protein</fullName>
    </submittedName>
</protein>
<sequence length="207" mass="23461">MLSRYLKDFSQVNMPVVDTSNVSEQCCSDMIPVLSFSEVKAEKEKAYAEGYAQASRELKEYWESKNADIQKMHLNEISCLRELLERRAGEKISVGLKEIIQSLRDFLETKVFKALVPVLEEGLARKAAFEMAEFVLETLKHGECGAIIIHGSEKTYSIIERELEEYSNMVRHIVSDSDQVSLSVEISGHVIVSRIDSWAAEIKKILA</sequence>
<dbReference type="HOGENOM" id="CLU_089644_0_0_5"/>
<keyword evidence="2" id="KW-1185">Reference proteome</keyword>
<dbReference type="Proteomes" id="UP000010799">
    <property type="component" value="Chromosome"/>
</dbReference>
<evidence type="ECO:0000313" key="2">
    <source>
        <dbReference type="Proteomes" id="UP000010799"/>
    </source>
</evidence>
<dbReference type="EMBL" id="CP003789">
    <property type="protein sequence ID" value="AGA64944.1"/>
    <property type="molecule type" value="Genomic_DNA"/>
</dbReference>
<dbReference type="STRING" id="1215343.B488_09520"/>
<proteinExistence type="predicted"/>